<dbReference type="EMBL" id="CP000282">
    <property type="protein sequence ID" value="ABD81178.1"/>
    <property type="molecule type" value="Genomic_DNA"/>
</dbReference>
<evidence type="ECO:0000313" key="7">
    <source>
        <dbReference type="EMBL" id="ABD81178.1"/>
    </source>
</evidence>
<sequence length="361" mass="40385">MPAISRYFINYAKQLARHNVNAHFLWIIDDGFHFEPKDFDSLLGIAPSICVTIITNRYDLTLTHYASQNEQLHLHFSDFDFSQLNIQGVDAIFYRVSKEKPVVHHVLNNAAAILQPTAALVIAGRKNEGTKTYLDKLSKQLGLNVKTKKEGELYFGIANAHTTENTSTPLDSSNYNALREVAICCDLPMQSKPGVYGWKKFDLATQQLIAFIKQRYNNLKEHTVLDLGCGSGYLSIAVKTLHCRSLTATDNNAAAVLATQQNLITNNLAEAAQVVADDCAQSIQGMFDLVVCNPPFHKGFETSRELSDLFLKSTARKLSKSGEALFVVNSFIPLEKLAMPYFKQVEKLQDDKIFKIVRLAH</sequence>
<keyword evidence="3 7" id="KW-0489">Methyltransferase</keyword>
<dbReference type="PROSITE" id="PS00092">
    <property type="entry name" value="N6_MTASE"/>
    <property type="match status" value="1"/>
</dbReference>
<protein>
    <submittedName>
        <fullName evidence="7">16S rRNA m(2)G 1207 methyltransferase</fullName>
        <ecNumber evidence="7">2.1.1.171</ecNumber>
    </submittedName>
</protein>
<dbReference type="GeneID" id="98613592"/>
<name>Q21JF1_SACD2</name>
<dbReference type="HOGENOM" id="CLU_049581_3_0_6"/>
<keyword evidence="4 7" id="KW-0808">Transferase</keyword>
<gene>
    <name evidence="7" type="ordered locus">Sde_1918</name>
</gene>
<proteinExistence type="predicted"/>
<dbReference type="InterPro" id="IPR046977">
    <property type="entry name" value="RsmC/RlmG"/>
</dbReference>
<dbReference type="InterPro" id="IPR029063">
    <property type="entry name" value="SAM-dependent_MTases_sf"/>
</dbReference>
<evidence type="ECO:0000256" key="2">
    <source>
        <dbReference type="ARBA" id="ARBA00022552"/>
    </source>
</evidence>
<feature type="domain" description="Methyltransferase small" evidence="6">
    <location>
        <begin position="188"/>
        <end position="357"/>
    </location>
</feature>
<evidence type="ECO:0000256" key="3">
    <source>
        <dbReference type="ARBA" id="ARBA00022603"/>
    </source>
</evidence>
<organism evidence="7 8">
    <name type="scientific">Saccharophagus degradans (strain 2-40 / ATCC 43961 / DSM 17024)</name>
    <dbReference type="NCBI Taxonomy" id="203122"/>
    <lineage>
        <taxon>Bacteria</taxon>
        <taxon>Pseudomonadati</taxon>
        <taxon>Pseudomonadota</taxon>
        <taxon>Gammaproteobacteria</taxon>
        <taxon>Cellvibrionales</taxon>
        <taxon>Cellvibrionaceae</taxon>
        <taxon>Saccharophagus</taxon>
    </lineage>
</organism>
<evidence type="ECO:0000313" key="8">
    <source>
        <dbReference type="Proteomes" id="UP000001947"/>
    </source>
</evidence>
<evidence type="ECO:0000256" key="1">
    <source>
        <dbReference type="ARBA" id="ARBA00022490"/>
    </source>
</evidence>
<dbReference type="CDD" id="cd02440">
    <property type="entry name" value="AdoMet_MTases"/>
    <property type="match status" value="1"/>
</dbReference>
<dbReference type="AlphaFoldDB" id="Q21JF1"/>
<dbReference type="RefSeq" id="WP_011468396.1">
    <property type="nucleotide sequence ID" value="NC_007912.1"/>
</dbReference>
<dbReference type="Proteomes" id="UP000001947">
    <property type="component" value="Chromosome"/>
</dbReference>
<keyword evidence="5" id="KW-0949">S-adenosyl-L-methionine</keyword>
<evidence type="ECO:0000259" key="6">
    <source>
        <dbReference type="Pfam" id="PF05175"/>
    </source>
</evidence>
<dbReference type="PRINTS" id="PR00507">
    <property type="entry name" value="N12N6MTFRASE"/>
</dbReference>
<reference evidence="7 8" key="1">
    <citation type="journal article" date="2008" name="PLoS Genet.">
        <title>Complete genome sequence of the complex carbohydrate-degrading marine bacterium, Saccharophagus degradans strain 2-40 T.</title>
        <authorList>
            <person name="Weiner R.M."/>
            <person name="Taylor L.E.II."/>
            <person name="Henrissat B."/>
            <person name="Hauser L."/>
            <person name="Land M."/>
            <person name="Coutinho P.M."/>
            <person name="Rancurel C."/>
            <person name="Saunders E.H."/>
            <person name="Longmire A.G."/>
            <person name="Zhang H."/>
            <person name="Bayer E.A."/>
            <person name="Gilbert H.J."/>
            <person name="Larimer F."/>
            <person name="Zhulin I.B."/>
            <person name="Ekborg N.A."/>
            <person name="Lamed R."/>
            <person name="Richardson P.M."/>
            <person name="Borovok I."/>
            <person name="Hutcheson S."/>
        </authorList>
    </citation>
    <scope>NUCLEOTIDE SEQUENCE [LARGE SCALE GENOMIC DNA]</scope>
    <source>
        <strain evidence="8">2-40 / ATCC 43961 / DSM 17024</strain>
    </source>
</reference>
<dbReference type="PANTHER" id="PTHR47816">
    <property type="entry name" value="RIBOSOMAL RNA SMALL SUBUNIT METHYLTRANSFERASE C"/>
    <property type="match status" value="1"/>
</dbReference>
<keyword evidence="2" id="KW-0698">rRNA processing</keyword>
<dbReference type="GO" id="GO:0052913">
    <property type="term" value="F:16S rRNA (guanine(966)-N(2))-methyltransferase activity"/>
    <property type="evidence" value="ECO:0007669"/>
    <property type="project" value="UniProtKB-EC"/>
</dbReference>
<dbReference type="eggNOG" id="COG2813">
    <property type="taxonomic scope" value="Bacteria"/>
</dbReference>
<keyword evidence="1" id="KW-0963">Cytoplasm</keyword>
<dbReference type="InterPro" id="IPR002052">
    <property type="entry name" value="DNA_methylase_N6_adenine_CS"/>
</dbReference>
<dbReference type="Gene3D" id="3.40.50.150">
    <property type="entry name" value="Vaccinia Virus protein VP39"/>
    <property type="match status" value="2"/>
</dbReference>
<dbReference type="Pfam" id="PF05175">
    <property type="entry name" value="MTS"/>
    <property type="match status" value="1"/>
</dbReference>
<dbReference type="STRING" id="203122.Sde_1918"/>
<keyword evidence="8" id="KW-1185">Reference proteome</keyword>
<dbReference type="OrthoDB" id="29650at2"/>
<dbReference type="InterPro" id="IPR007848">
    <property type="entry name" value="Small_mtfrase_dom"/>
</dbReference>
<dbReference type="EC" id="2.1.1.171" evidence="7"/>
<dbReference type="GO" id="GO:0003676">
    <property type="term" value="F:nucleic acid binding"/>
    <property type="evidence" value="ECO:0007669"/>
    <property type="project" value="InterPro"/>
</dbReference>
<dbReference type="KEGG" id="sde:Sde_1918"/>
<dbReference type="PANTHER" id="PTHR47816:SF4">
    <property type="entry name" value="RIBOSOMAL RNA SMALL SUBUNIT METHYLTRANSFERASE C"/>
    <property type="match status" value="1"/>
</dbReference>
<evidence type="ECO:0000256" key="5">
    <source>
        <dbReference type="ARBA" id="ARBA00022691"/>
    </source>
</evidence>
<dbReference type="SUPFAM" id="SSF53335">
    <property type="entry name" value="S-adenosyl-L-methionine-dependent methyltransferases"/>
    <property type="match status" value="1"/>
</dbReference>
<evidence type="ECO:0000256" key="4">
    <source>
        <dbReference type="ARBA" id="ARBA00022679"/>
    </source>
</evidence>
<accession>Q21JF1</accession>